<gene>
    <name evidence="3" type="ORF">TNCT_470771</name>
</gene>
<dbReference type="SUPFAM" id="SSF49879">
    <property type="entry name" value="SMAD/FHA domain"/>
    <property type="match status" value="1"/>
</dbReference>
<evidence type="ECO:0000313" key="3">
    <source>
        <dbReference type="EMBL" id="GFR25812.1"/>
    </source>
</evidence>
<keyword evidence="4" id="KW-1185">Reference proteome</keyword>
<dbReference type="InterPro" id="IPR000253">
    <property type="entry name" value="FHA_dom"/>
</dbReference>
<sequence>MSLNGTYIGNNRLKPNSPYPLHNGHVISIGPPNTASTTFLYTSVEEDNKQHKIIIDGSKKNQVGSVGSDVCRSITSFSVLKRKSDEQNSDKAMWDSQRTAVPSVSPSLDGDDGVSDSSMSSTDSLKTRIRKMYAANRKKSESSENSLRVPSTSSLGFNFQRYPHAQRGIVIDCSSGKFKKKIKRLDEKNISRAEFRVLDTLCNEPESSVGAFSGSESSESLLNDNVRVSESHPPSEGKAIIAEKSEKTVNEDKEAVVRLAYEVEKARLKALEGELEMLKKRMIIKIINKIENILKLKCVPRAWKIESSVAILKPGKNSALPEDYRPVACLILRKLVPKDNFFNNSILLSEQHGFRKHLST</sequence>
<feature type="compositionally biased region" description="Low complexity" evidence="1">
    <location>
        <begin position="115"/>
        <end position="124"/>
    </location>
</feature>
<evidence type="ECO:0000256" key="1">
    <source>
        <dbReference type="SAM" id="MobiDB-lite"/>
    </source>
</evidence>
<dbReference type="Pfam" id="PF00498">
    <property type="entry name" value="FHA"/>
    <property type="match status" value="1"/>
</dbReference>
<proteinExistence type="predicted"/>
<protein>
    <recommendedName>
        <fullName evidence="2">FHA domain-containing protein</fullName>
    </recommendedName>
</protein>
<dbReference type="Proteomes" id="UP000887116">
    <property type="component" value="Unassembled WGS sequence"/>
</dbReference>
<reference evidence="3" key="1">
    <citation type="submission" date="2020-07" db="EMBL/GenBank/DDBJ databases">
        <title>Multicomponent nature underlies the extraordinary mechanical properties of spider dragline silk.</title>
        <authorList>
            <person name="Kono N."/>
            <person name="Nakamura H."/>
            <person name="Mori M."/>
            <person name="Yoshida Y."/>
            <person name="Ohtoshi R."/>
            <person name="Malay A.D."/>
            <person name="Moran D.A.P."/>
            <person name="Tomita M."/>
            <person name="Numata K."/>
            <person name="Arakawa K."/>
        </authorList>
    </citation>
    <scope>NUCLEOTIDE SEQUENCE</scope>
</reference>
<evidence type="ECO:0000259" key="2">
    <source>
        <dbReference type="Pfam" id="PF00498"/>
    </source>
</evidence>
<dbReference type="AlphaFoldDB" id="A0A8X6LYX4"/>
<accession>A0A8X6LYX4</accession>
<feature type="region of interest" description="Disordered" evidence="1">
    <location>
        <begin position="85"/>
        <end position="126"/>
    </location>
</feature>
<name>A0A8X6LYX4_TRICU</name>
<feature type="domain" description="FHA" evidence="2">
    <location>
        <begin position="2"/>
        <end position="30"/>
    </location>
</feature>
<comment type="caution">
    <text evidence="3">The sequence shown here is derived from an EMBL/GenBank/DDBJ whole genome shotgun (WGS) entry which is preliminary data.</text>
</comment>
<dbReference type="EMBL" id="BMAO01018763">
    <property type="protein sequence ID" value="GFR25812.1"/>
    <property type="molecule type" value="Genomic_DNA"/>
</dbReference>
<evidence type="ECO:0000313" key="4">
    <source>
        <dbReference type="Proteomes" id="UP000887116"/>
    </source>
</evidence>
<dbReference type="InterPro" id="IPR008984">
    <property type="entry name" value="SMAD_FHA_dom_sf"/>
</dbReference>
<organism evidence="3 4">
    <name type="scientific">Trichonephila clavata</name>
    <name type="common">Joro spider</name>
    <name type="synonym">Nephila clavata</name>
    <dbReference type="NCBI Taxonomy" id="2740835"/>
    <lineage>
        <taxon>Eukaryota</taxon>
        <taxon>Metazoa</taxon>
        <taxon>Ecdysozoa</taxon>
        <taxon>Arthropoda</taxon>
        <taxon>Chelicerata</taxon>
        <taxon>Arachnida</taxon>
        <taxon>Araneae</taxon>
        <taxon>Araneomorphae</taxon>
        <taxon>Entelegynae</taxon>
        <taxon>Araneoidea</taxon>
        <taxon>Nephilidae</taxon>
        <taxon>Trichonephila</taxon>
    </lineage>
</organism>
<dbReference type="Gene3D" id="2.60.200.20">
    <property type="match status" value="1"/>
</dbReference>